<dbReference type="GO" id="GO:0055085">
    <property type="term" value="P:transmembrane transport"/>
    <property type="evidence" value="ECO:0007669"/>
    <property type="project" value="InterPro"/>
</dbReference>
<dbReference type="GO" id="GO:0016020">
    <property type="term" value="C:membrane"/>
    <property type="evidence" value="ECO:0007669"/>
    <property type="project" value="UniProtKB-SubCell"/>
</dbReference>
<feature type="transmembrane region" description="Helical" evidence="5">
    <location>
        <begin position="316"/>
        <end position="335"/>
    </location>
</feature>
<feature type="transmembrane region" description="Helical" evidence="5">
    <location>
        <begin position="131"/>
        <end position="154"/>
    </location>
</feature>
<feature type="transmembrane region" description="Helical" evidence="5">
    <location>
        <begin position="6"/>
        <end position="29"/>
    </location>
</feature>
<feature type="transmembrane region" description="Helical" evidence="5">
    <location>
        <begin position="41"/>
        <end position="61"/>
    </location>
</feature>
<evidence type="ECO:0000256" key="2">
    <source>
        <dbReference type="ARBA" id="ARBA00022692"/>
    </source>
</evidence>
<name>A0A433Q4Y2_9FUNG</name>
<keyword evidence="7" id="KW-1185">Reference proteome</keyword>
<keyword evidence="2 5" id="KW-0812">Transmembrane</keyword>
<feature type="transmembrane region" description="Helical" evidence="5">
    <location>
        <begin position="347"/>
        <end position="373"/>
    </location>
</feature>
<evidence type="ECO:0000256" key="4">
    <source>
        <dbReference type="ARBA" id="ARBA00023136"/>
    </source>
</evidence>
<comment type="subcellular location">
    <subcellularLocation>
        <location evidence="1">Membrane</location>
        <topology evidence="1">Multi-pass membrane protein</topology>
    </subcellularLocation>
</comment>
<dbReference type="PANTHER" id="PTHR31274">
    <property type="entry name" value="PROTEIN ECM3"/>
    <property type="match status" value="1"/>
</dbReference>
<dbReference type="InterPro" id="IPR040254">
    <property type="entry name" value="Ecm3-like"/>
</dbReference>
<evidence type="ECO:0000256" key="1">
    <source>
        <dbReference type="ARBA" id="ARBA00004141"/>
    </source>
</evidence>
<gene>
    <name evidence="6" type="ORF">BC938DRAFT_473020</name>
</gene>
<reference evidence="6 7" key="1">
    <citation type="journal article" date="2018" name="New Phytol.">
        <title>Phylogenomics of Endogonaceae and evolution of mycorrhizas within Mucoromycota.</title>
        <authorList>
            <person name="Chang Y."/>
            <person name="Desiro A."/>
            <person name="Na H."/>
            <person name="Sandor L."/>
            <person name="Lipzen A."/>
            <person name="Clum A."/>
            <person name="Barry K."/>
            <person name="Grigoriev I.V."/>
            <person name="Martin F.M."/>
            <person name="Stajich J.E."/>
            <person name="Smith M.E."/>
            <person name="Bonito G."/>
            <person name="Spatafora J.W."/>
        </authorList>
    </citation>
    <scope>NUCLEOTIDE SEQUENCE [LARGE SCALE GENOMIC DNA]</scope>
    <source>
        <strain evidence="6 7">AD002</strain>
    </source>
</reference>
<comment type="caution">
    <text evidence="6">The sequence shown here is derived from an EMBL/GenBank/DDBJ whole genome shotgun (WGS) entry which is preliminary data.</text>
</comment>
<evidence type="ECO:0000313" key="7">
    <source>
        <dbReference type="Proteomes" id="UP000274822"/>
    </source>
</evidence>
<dbReference type="AlphaFoldDB" id="A0A433Q4Y2"/>
<evidence type="ECO:0000256" key="3">
    <source>
        <dbReference type="ARBA" id="ARBA00022989"/>
    </source>
</evidence>
<evidence type="ECO:0000256" key="5">
    <source>
        <dbReference type="SAM" id="Phobius"/>
    </source>
</evidence>
<proteinExistence type="predicted"/>
<dbReference type="EMBL" id="RBNJ01014784">
    <property type="protein sequence ID" value="RUS24830.1"/>
    <property type="molecule type" value="Genomic_DNA"/>
</dbReference>
<organism evidence="6 7">
    <name type="scientific">Jimgerdemannia flammicorona</name>
    <dbReference type="NCBI Taxonomy" id="994334"/>
    <lineage>
        <taxon>Eukaryota</taxon>
        <taxon>Fungi</taxon>
        <taxon>Fungi incertae sedis</taxon>
        <taxon>Mucoromycota</taxon>
        <taxon>Mucoromycotina</taxon>
        <taxon>Endogonomycetes</taxon>
        <taxon>Endogonales</taxon>
        <taxon>Endogonaceae</taxon>
        <taxon>Jimgerdemannia</taxon>
    </lineage>
</organism>
<dbReference type="PANTHER" id="PTHR31274:SF1">
    <property type="entry name" value="AGL149CP"/>
    <property type="match status" value="1"/>
</dbReference>
<protein>
    <submittedName>
        <fullName evidence="6">Auxin efflux carrier</fullName>
    </submittedName>
</protein>
<dbReference type="Proteomes" id="UP000274822">
    <property type="component" value="Unassembled WGS sequence"/>
</dbReference>
<dbReference type="Pfam" id="PF03547">
    <property type="entry name" value="Mem_trans"/>
    <property type="match status" value="1"/>
</dbReference>
<feature type="transmembrane region" description="Helical" evidence="5">
    <location>
        <begin position="418"/>
        <end position="442"/>
    </location>
</feature>
<evidence type="ECO:0000313" key="6">
    <source>
        <dbReference type="EMBL" id="RUS24830.1"/>
    </source>
</evidence>
<accession>A0A433Q4Y2</accession>
<dbReference type="InterPro" id="IPR004776">
    <property type="entry name" value="Mem_transp_PIN-like"/>
</dbReference>
<feature type="transmembrane region" description="Helical" evidence="5">
    <location>
        <begin position="73"/>
        <end position="96"/>
    </location>
</feature>
<keyword evidence="4 5" id="KW-0472">Membrane</keyword>
<sequence length="446" mass="47298">MPNIGRLIWIAVKPMLKIILTAGGGFVLARKGIVTSEIARALSKTVITFLLPSLLFSNTLVGVNHDEVPQLGILVAAALLYHLLGFIAGLAVLWMVRVPKGMRGQGDIILSVILSIADTPPFGPGDKARGIAYTSVFVAVASMVIYSCGGYKLIESDFTNSRAAKEEPEASIGLQRSIPIDDETAEIASPSSPGCLYQGSMAVPVTRSEVADDGVCVSPVPILPIPRLATQTIPDAPITLPITPPSVTLSLPPSAARKVSVLATLLSRLRWFVEPLLCPPSVGVLLGLVIGLVPPAKALFVAEGGKAMLGLDGRPVLGFVLLLLGAAVFSFRLRPVPNPISVPFPSYLPLLLAFTKLLVIPFATILLLHLIVVRPGGPLDPARKMLRFVLAFQSCTPTGTSVVFLVQCYNPSGEAGEIARWLLVQYVVGVVTMTVVIGWMVWTLGE</sequence>
<feature type="transmembrane region" description="Helical" evidence="5">
    <location>
        <begin position="385"/>
        <end position="406"/>
    </location>
</feature>
<keyword evidence="3 5" id="KW-1133">Transmembrane helix</keyword>